<evidence type="ECO:0000313" key="9">
    <source>
        <dbReference type="EMBL" id="KFB45548.1"/>
    </source>
</evidence>
<keyword evidence="3 7" id="KW-0853">WD repeat</keyword>
<reference evidence="10" key="2">
    <citation type="submission" date="2020-05" db="UniProtKB">
        <authorList>
            <consortium name="EnsemblMetazoa"/>
        </authorList>
    </citation>
    <scope>IDENTIFICATION</scope>
</reference>
<feature type="domain" description="Sof1-like protein" evidence="8">
    <location>
        <begin position="356"/>
        <end position="441"/>
    </location>
</feature>
<evidence type="ECO:0000256" key="5">
    <source>
        <dbReference type="ARBA" id="ARBA00023242"/>
    </source>
</evidence>
<dbReference type="Pfam" id="PF04158">
    <property type="entry name" value="Sof1"/>
    <property type="match status" value="1"/>
</dbReference>
<feature type="repeat" description="WD" evidence="7">
    <location>
        <begin position="62"/>
        <end position="104"/>
    </location>
</feature>
<dbReference type="Gene3D" id="2.130.10.10">
    <property type="entry name" value="YVTN repeat-like/Quinoprotein amine dehydrogenase"/>
    <property type="match status" value="2"/>
</dbReference>
<dbReference type="InterPro" id="IPR007287">
    <property type="entry name" value="Sof1"/>
</dbReference>
<keyword evidence="5" id="KW-0539">Nucleus</keyword>
<evidence type="ECO:0000256" key="2">
    <source>
        <dbReference type="ARBA" id="ARBA00005649"/>
    </source>
</evidence>
<evidence type="ECO:0000256" key="7">
    <source>
        <dbReference type="PROSITE-ProRule" id="PRU00221"/>
    </source>
</evidence>
<accession>A0A084W5Q4</accession>
<dbReference type="InterPro" id="IPR051733">
    <property type="entry name" value="WD_repeat_DCAF13/WDSOF1"/>
</dbReference>
<dbReference type="GO" id="GO:0032040">
    <property type="term" value="C:small-subunit processome"/>
    <property type="evidence" value="ECO:0007669"/>
    <property type="project" value="TreeGrafter"/>
</dbReference>
<dbReference type="PROSITE" id="PS50082">
    <property type="entry name" value="WD_REPEATS_2"/>
    <property type="match status" value="4"/>
</dbReference>
<organism evidence="10 11">
    <name type="scientific">Anopheles sinensis</name>
    <name type="common">Mosquito</name>
    <dbReference type="NCBI Taxonomy" id="74873"/>
    <lineage>
        <taxon>Eukaryota</taxon>
        <taxon>Metazoa</taxon>
        <taxon>Ecdysozoa</taxon>
        <taxon>Arthropoda</taxon>
        <taxon>Hexapoda</taxon>
        <taxon>Insecta</taxon>
        <taxon>Pterygota</taxon>
        <taxon>Neoptera</taxon>
        <taxon>Endopterygota</taxon>
        <taxon>Diptera</taxon>
        <taxon>Nematocera</taxon>
        <taxon>Culicoidea</taxon>
        <taxon>Culicidae</taxon>
        <taxon>Anophelinae</taxon>
        <taxon>Anopheles</taxon>
    </lineage>
</organism>
<evidence type="ECO:0000256" key="3">
    <source>
        <dbReference type="ARBA" id="ARBA00022574"/>
    </source>
</evidence>
<comment type="similarity">
    <text evidence="2">Belongs to the WD repeat DCAF13/WDSOF1 family.</text>
</comment>
<feature type="repeat" description="WD" evidence="7">
    <location>
        <begin position="279"/>
        <end position="320"/>
    </location>
</feature>
<dbReference type="FunFam" id="2.130.10.10:FF:000132">
    <property type="entry name" value="DDB1- and CUL4-associated factor 13"/>
    <property type="match status" value="1"/>
</dbReference>
<protein>
    <submittedName>
        <fullName evidence="9">AGAP010305-PA-like protein</fullName>
    </submittedName>
</protein>
<dbReference type="FunFam" id="2.130.10.10:FF:001900">
    <property type="entry name" value="DDB1- and CUL4-associated factor 13"/>
    <property type="match status" value="1"/>
</dbReference>
<reference evidence="9 11" key="1">
    <citation type="journal article" date="2014" name="BMC Genomics">
        <title>Genome sequence of Anopheles sinensis provides insight into genetics basis of mosquito competence for malaria parasites.</title>
        <authorList>
            <person name="Zhou D."/>
            <person name="Zhang D."/>
            <person name="Ding G."/>
            <person name="Shi L."/>
            <person name="Hou Q."/>
            <person name="Ye Y."/>
            <person name="Xu Y."/>
            <person name="Zhou H."/>
            <person name="Xiong C."/>
            <person name="Li S."/>
            <person name="Yu J."/>
            <person name="Hong S."/>
            <person name="Yu X."/>
            <person name="Zou P."/>
            <person name="Chen C."/>
            <person name="Chang X."/>
            <person name="Wang W."/>
            <person name="Lv Y."/>
            <person name="Sun Y."/>
            <person name="Ma L."/>
            <person name="Shen B."/>
            <person name="Zhu C."/>
        </authorList>
    </citation>
    <scope>NUCLEOTIDE SEQUENCE [LARGE SCALE GENOMIC DNA]</scope>
</reference>
<dbReference type="InterPro" id="IPR001680">
    <property type="entry name" value="WD40_rpt"/>
</dbReference>
<evidence type="ECO:0000313" key="10">
    <source>
        <dbReference type="EnsemblMetazoa" id="ASIC013498-PA"/>
    </source>
</evidence>
<dbReference type="OrthoDB" id="10249065at2759"/>
<feature type="repeat" description="WD" evidence="7">
    <location>
        <begin position="105"/>
        <end position="136"/>
    </location>
</feature>
<dbReference type="Pfam" id="PF00400">
    <property type="entry name" value="WD40"/>
    <property type="match status" value="4"/>
</dbReference>
<dbReference type="PROSITE" id="PS50294">
    <property type="entry name" value="WD_REPEATS_REGION"/>
    <property type="match status" value="3"/>
</dbReference>
<dbReference type="STRING" id="74873.A0A084W5Q4"/>
<proteinExistence type="inferred from homology"/>
<sequence>MKVKVISRDPDKYTRETKKDLRKTFRNYDPTLHPFQSTREYVRALNATKLERVFAKPFVGNLNGHKDGVAVLSKHPKKLSILASGAYDGEVKIWSVASRTCIKSLDAHSGYCRGIAFSSDGMHVITIGDDKKIKTWAYEQDHEEGEQIKPVNMILTKGVLVSLSHCYYGPNFATSGDTCHIWDESRNEPLKEIKWGVDMLQDIQYNPVETSLLAACASDRGIILYDQREEKPLRKVVMTLRSNQLAWNPMQAFYFTVANEDNNLYTYDTRNLDYPLQIHKGHVSSVTSVDYSPTGNEFVSGSYDKTIRIFDARKLNSREIYHTKRMQHVTCVNWSMDNKYVFNGSDEMNVRIWKTNAAEKLGSLKMREKNAFNYNAALKEKYAAHPAVRRIAQHRQVPKTVYHEQAKLRTVHLKEKRKEENVRQNSKPGAVPYVSEVLKKVVKKDH</sequence>
<dbReference type="EMBL" id="KE525304">
    <property type="protein sequence ID" value="KFB45548.1"/>
    <property type="molecule type" value="Genomic_DNA"/>
</dbReference>
<dbReference type="OMA" id="EDHNAYI"/>
<dbReference type="InterPro" id="IPR015943">
    <property type="entry name" value="WD40/YVTN_repeat-like_dom_sf"/>
</dbReference>
<dbReference type="SUPFAM" id="SSF50978">
    <property type="entry name" value="WD40 repeat-like"/>
    <property type="match status" value="1"/>
</dbReference>
<dbReference type="VEuPathDB" id="VectorBase:ASIC013498"/>
<dbReference type="AlphaFoldDB" id="A0A084W5Q4"/>
<dbReference type="PANTHER" id="PTHR22851:SF0">
    <property type="entry name" value="DDB1- AND CUL4-ASSOCIATED FACTOR 13"/>
    <property type="match status" value="1"/>
</dbReference>
<dbReference type="VEuPathDB" id="VectorBase:ASIS008756"/>
<keyword evidence="11" id="KW-1185">Reference proteome</keyword>
<dbReference type="PANTHER" id="PTHR22851">
    <property type="entry name" value="U3 SMALL NUCLEOLAR RNA U3 SNORNA ASSOCIATED PROTEIN"/>
    <property type="match status" value="1"/>
</dbReference>
<keyword evidence="6" id="KW-0687">Ribonucleoprotein</keyword>
<comment type="subcellular location">
    <subcellularLocation>
        <location evidence="1">Nucleus</location>
        <location evidence="1">Nucleolus</location>
    </subcellularLocation>
</comment>
<evidence type="ECO:0000256" key="6">
    <source>
        <dbReference type="ARBA" id="ARBA00023274"/>
    </source>
</evidence>
<evidence type="ECO:0000256" key="1">
    <source>
        <dbReference type="ARBA" id="ARBA00004604"/>
    </source>
</evidence>
<dbReference type="InterPro" id="IPR036322">
    <property type="entry name" value="WD40_repeat_dom_sf"/>
</dbReference>
<evidence type="ECO:0000313" key="11">
    <source>
        <dbReference type="Proteomes" id="UP000030765"/>
    </source>
</evidence>
<gene>
    <name evidence="9" type="ORF">ZHAS_00013498</name>
</gene>
<evidence type="ECO:0000256" key="4">
    <source>
        <dbReference type="ARBA" id="ARBA00022737"/>
    </source>
</evidence>
<dbReference type="GO" id="GO:0000462">
    <property type="term" value="P:maturation of SSU-rRNA from tricistronic rRNA transcript (SSU-rRNA, 5.8S rRNA, LSU-rRNA)"/>
    <property type="evidence" value="ECO:0007669"/>
    <property type="project" value="TreeGrafter"/>
</dbReference>
<feature type="repeat" description="WD" evidence="7">
    <location>
        <begin position="322"/>
        <end position="363"/>
    </location>
</feature>
<evidence type="ECO:0000259" key="8">
    <source>
        <dbReference type="Pfam" id="PF04158"/>
    </source>
</evidence>
<dbReference type="Proteomes" id="UP000030765">
    <property type="component" value="Unassembled WGS sequence"/>
</dbReference>
<keyword evidence="4" id="KW-0677">Repeat</keyword>
<dbReference type="EnsemblMetazoa" id="ASIC013498-RA">
    <property type="protein sequence ID" value="ASIC013498-PA"/>
    <property type="gene ID" value="ASIC013498"/>
</dbReference>
<dbReference type="EMBL" id="ATLV01020682">
    <property type="status" value="NOT_ANNOTATED_CDS"/>
    <property type="molecule type" value="Genomic_DNA"/>
</dbReference>
<dbReference type="SMART" id="SM00320">
    <property type="entry name" value="WD40"/>
    <property type="match status" value="7"/>
</dbReference>
<name>A0A084W5Q4_ANOSI</name>